<evidence type="ECO:0000259" key="2">
    <source>
        <dbReference type="Pfam" id="PF12682"/>
    </source>
</evidence>
<keyword evidence="1" id="KW-0812">Transmembrane</keyword>
<dbReference type="Proteomes" id="UP000255024">
    <property type="component" value="Unassembled WGS sequence"/>
</dbReference>
<feature type="transmembrane region" description="Helical" evidence="1">
    <location>
        <begin position="263"/>
        <end position="286"/>
    </location>
</feature>
<proteinExistence type="predicted"/>
<keyword evidence="1" id="KW-0472">Membrane</keyword>
<dbReference type="EMBL" id="UGQL01000002">
    <property type="protein sequence ID" value="STZ69319.1"/>
    <property type="molecule type" value="Genomic_DNA"/>
</dbReference>
<organism evidence="3 4">
    <name type="scientific">Myroides odoratus</name>
    <name type="common">Flavobacterium odoratum</name>
    <dbReference type="NCBI Taxonomy" id="256"/>
    <lineage>
        <taxon>Bacteria</taxon>
        <taxon>Pseudomonadati</taxon>
        <taxon>Bacteroidota</taxon>
        <taxon>Flavobacteriia</taxon>
        <taxon>Flavobacteriales</taxon>
        <taxon>Flavobacteriaceae</taxon>
        <taxon>Myroides</taxon>
    </lineage>
</organism>
<dbReference type="SUPFAM" id="SSF52218">
    <property type="entry name" value="Flavoproteins"/>
    <property type="match status" value="1"/>
</dbReference>
<name>A0A378U212_MYROD</name>
<dbReference type="GO" id="GO:0010181">
    <property type="term" value="F:FMN binding"/>
    <property type="evidence" value="ECO:0007669"/>
    <property type="project" value="InterPro"/>
</dbReference>
<dbReference type="InterPro" id="IPR029039">
    <property type="entry name" value="Flavoprotein-like_sf"/>
</dbReference>
<protein>
    <recommendedName>
        <fullName evidence="2">Flavodoxin-like domain-containing protein</fullName>
    </recommendedName>
</protein>
<feature type="domain" description="Flavodoxin-like" evidence="2">
    <location>
        <begin position="4"/>
        <end position="140"/>
    </location>
</feature>
<dbReference type="RefSeq" id="WP_115092092.1">
    <property type="nucleotide sequence ID" value="NZ_CP068107.1"/>
</dbReference>
<sequence>MKRVLVIYYSQSGQLKRVLDQLVSPLVQDEAIDVTWYDIEMEKPYAFPWKKAAFFDAFPESFKQIEQPLIAPSEAILGATYDLVILGYQVWYLTPSIPINSFMKSDYAKQLLANTPVVTVSGSRNMWIMAQEKLKKQIQAVSGILVGNIALVDRNINLVSVITIVDWMFSGKQRKVYGILPKPGITPEEILASKRFGDTIRKYLYSTNYQGLQEELIQQDAVEVRHFLVSMDRKANRLFGIWSSLILKSSPQRRPFLLKCFNVYLFVAIWLISPIVHLIHILLYPLKYKKIQRDKVYFQGIK</sequence>
<keyword evidence="1" id="KW-1133">Transmembrane helix</keyword>
<dbReference type="InterPro" id="IPR008254">
    <property type="entry name" value="Flavodoxin/NO_synth"/>
</dbReference>
<gene>
    <name evidence="3" type="ORF">NCTC11179_02825</name>
</gene>
<evidence type="ECO:0000313" key="4">
    <source>
        <dbReference type="Proteomes" id="UP000255024"/>
    </source>
</evidence>
<dbReference type="Pfam" id="PF12682">
    <property type="entry name" value="Flavodoxin_4"/>
    <property type="match status" value="1"/>
</dbReference>
<reference evidence="3 4" key="1">
    <citation type="submission" date="2018-06" db="EMBL/GenBank/DDBJ databases">
        <authorList>
            <consortium name="Pathogen Informatics"/>
            <person name="Doyle S."/>
        </authorList>
    </citation>
    <scope>NUCLEOTIDE SEQUENCE [LARGE SCALE GENOMIC DNA]</scope>
    <source>
        <strain evidence="3 4">NCTC11179</strain>
    </source>
</reference>
<dbReference type="Gene3D" id="3.40.50.360">
    <property type="match status" value="1"/>
</dbReference>
<dbReference type="AlphaFoldDB" id="A0A378U212"/>
<keyword evidence="4" id="KW-1185">Reference proteome</keyword>
<evidence type="ECO:0000313" key="3">
    <source>
        <dbReference type="EMBL" id="STZ69319.1"/>
    </source>
</evidence>
<accession>A0A378U212</accession>
<evidence type="ECO:0000256" key="1">
    <source>
        <dbReference type="SAM" id="Phobius"/>
    </source>
</evidence>